<keyword evidence="2" id="KW-1185">Reference proteome</keyword>
<sequence length="226" mass="25379">MTNVQPHQTVNPPPVEFVEVVIDGSLSEDTNGVEEHGIEVPETGALDAIFDQDEDEPLSVPAPLREDDFSVAFAENLTAIQARLRATPGALHDRETSPPPSSAEIESVTFSRAAIVNLPLGTRWSEVHIERIDGHTVSVRVGAVHRRLSYQDMGMASCKNREPVRQWEMLMDLCENRGRLSWPPTDKTRRQVSALRHTLQRLFGIDEDPLEYAWGGYRARFRASDR</sequence>
<organism evidence="1 2">
    <name type="scientific">Pendulispora rubella</name>
    <dbReference type="NCBI Taxonomy" id="2741070"/>
    <lineage>
        <taxon>Bacteria</taxon>
        <taxon>Pseudomonadati</taxon>
        <taxon>Myxococcota</taxon>
        <taxon>Myxococcia</taxon>
        <taxon>Myxococcales</taxon>
        <taxon>Sorangiineae</taxon>
        <taxon>Pendulisporaceae</taxon>
        <taxon>Pendulispora</taxon>
    </lineage>
</organism>
<dbReference type="RefSeq" id="WP_394838634.1">
    <property type="nucleotide sequence ID" value="NZ_CP089929.1"/>
</dbReference>
<dbReference type="Proteomes" id="UP001374803">
    <property type="component" value="Chromosome"/>
</dbReference>
<reference evidence="1" key="1">
    <citation type="submission" date="2021-12" db="EMBL/GenBank/DDBJ databases">
        <title>Discovery of the Pendulisporaceae a myxobacterial family with distinct sporulation behavior and unique specialized metabolism.</title>
        <authorList>
            <person name="Garcia R."/>
            <person name="Popoff A."/>
            <person name="Bader C.D."/>
            <person name="Loehr J."/>
            <person name="Walesch S."/>
            <person name="Walt C."/>
            <person name="Boldt J."/>
            <person name="Bunk B."/>
            <person name="Haeckl F.J.F.P.J."/>
            <person name="Gunesch A.P."/>
            <person name="Birkelbach J."/>
            <person name="Nuebel U."/>
            <person name="Pietschmann T."/>
            <person name="Bach T."/>
            <person name="Mueller R."/>
        </authorList>
    </citation>
    <scope>NUCLEOTIDE SEQUENCE</scope>
    <source>
        <strain evidence="1">MSr11367</strain>
    </source>
</reference>
<proteinExistence type="predicted"/>
<protein>
    <submittedName>
        <fullName evidence="1">Uncharacterized protein</fullName>
    </submittedName>
</protein>
<evidence type="ECO:0000313" key="1">
    <source>
        <dbReference type="EMBL" id="WXB08959.1"/>
    </source>
</evidence>
<name>A0ABZ2LDJ0_9BACT</name>
<gene>
    <name evidence="1" type="ORF">LVJ94_17200</name>
</gene>
<dbReference type="EMBL" id="CP089983">
    <property type="protein sequence ID" value="WXB08959.1"/>
    <property type="molecule type" value="Genomic_DNA"/>
</dbReference>
<accession>A0ABZ2LDJ0</accession>
<evidence type="ECO:0000313" key="2">
    <source>
        <dbReference type="Proteomes" id="UP001374803"/>
    </source>
</evidence>